<dbReference type="Proteomes" id="UP000250140">
    <property type="component" value="Unassembled WGS sequence"/>
</dbReference>
<dbReference type="InterPro" id="IPR040122">
    <property type="entry name" value="Importin_beta"/>
</dbReference>
<keyword evidence="5" id="KW-0653">Protein transport</keyword>
<dbReference type="Pfam" id="PF13513">
    <property type="entry name" value="HEAT_EZ"/>
    <property type="match status" value="1"/>
</dbReference>
<evidence type="ECO:0000256" key="4">
    <source>
        <dbReference type="ARBA" id="ARBA00022737"/>
    </source>
</evidence>
<dbReference type="OrthoDB" id="951172at2759"/>
<keyword evidence="9" id="KW-1185">Reference proteome</keyword>
<dbReference type="GO" id="GO:0005634">
    <property type="term" value="C:nucleus"/>
    <property type="evidence" value="ECO:0007669"/>
    <property type="project" value="UniProtKB-ARBA"/>
</dbReference>
<evidence type="ECO:0000256" key="3">
    <source>
        <dbReference type="ARBA" id="ARBA00022490"/>
    </source>
</evidence>
<dbReference type="SUPFAM" id="SSF48371">
    <property type="entry name" value="ARM repeat"/>
    <property type="match status" value="1"/>
</dbReference>
<organism evidence="8 9">
    <name type="scientific">Glonium stellatum</name>
    <dbReference type="NCBI Taxonomy" id="574774"/>
    <lineage>
        <taxon>Eukaryota</taxon>
        <taxon>Fungi</taxon>
        <taxon>Dikarya</taxon>
        <taxon>Ascomycota</taxon>
        <taxon>Pezizomycotina</taxon>
        <taxon>Dothideomycetes</taxon>
        <taxon>Pleosporomycetidae</taxon>
        <taxon>Gloniales</taxon>
        <taxon>Gloniaceae</taxon>
        <taxon>Glonium</taxon>
    </lineage>
</organism>
<protein>
    <submittedName>
        <fullName evidence="8">ARM repeat-containing protein</fullName>
    </submittedName>
</protein>
<dbReference type="FunFam" id="1.25.10.10:FF:000219">
    <property type="entry name" value="Importin subunit beta-2"/>
    <property type="match status" value="1"/>
</dbReference>
<evidence type="ECO:0000256" key="2">
    <source>
        <dbReference type="ARBA" id="ARBA00022448"/>
    </source>
</evidence>
<sequence>MMAWQPQEEPLRQLAQCLKDSLSGHDKNAQKNAELMLKQAKTSPDIDNYLAYLFSNNQVPATVNMGAENYHAARSAAAIMLKNDIKTSYKTIPESTKSYIRSIILVGLQDPNSQIRNYAGNVITEVVRQGGIMGWPQILSELISLVSNSSGTASPQTQEGAMSALLKICEDNKRQLDREYQGQRPINFIFPKLLEFTTSPIAKVRASALASINLFIPEKPTAVVSHIDALLQQLFQLALDPSDDVRKHVCRSFIHIADIAPEKIVPHMAGLVDYMVTQQRSVDNTELALDAAEFWLCVGEDENLRSCLGPYLPKIVPVLLESMVYSEDDILRLEGGDEDADLDDREEDIKPIFATSRAARLVATTNGETGTSTANGSSKSAAGTSYDDDDLSDGELEEFDDDDEVGDPEESWNLRKCSAAALDVLASVFHEPVFAVTLPYLTDNLNHAEWPNREAAVLALGAIADGCMEVVEPHLPVLTQYLISLLQDQEPVVRQITCWSLGRYSGWASRLDEAGKRQHFEPMMDGILKRMLDNNKRVQEAAASAFANLEEKANVQLRDYCAVIVRQFVDCFAKYKDRNMFILYDCVQTLAEHVGPALAKPELVNILMPALIQRWNRVSDQSREMFPLLECLSYVATALGDSFAPFSKPIFTRCINIIHQNLEDYWIASTNPGMDQPEKDFLVTSLDLLSAIIQALDEQKSAELVATSQPNLFDLLAYCMKDVNNDVRQSAYALLGDCAIYVFQQLQPYIPAILEVLIAQLDLSQVMIDAEETGYSVINNACWSVGEIAMRQREGMAPYVERLLQKLATILFNDKVPESLNENAAIALGRLGIGCSQALAPHLATFAPPFIRAIRNVSWTDEKGHALKGFMKIILNNPQSMEQCLLDFFMEMASADRNFIQGPAEDELLETFQQVLIRYKNLIPDFAAFLHHLPPDKEQALREVYNL</sequence>
<dbReference type="InterPro" id="IPR001494">
    <property type="entry name" value="Importin-beta_N"/>
</dbReference>
<dbReference type="SMART" id="SM00913">
    <property type="entry name" value="IBN_N"/>
    <property type="match status" value="1"/>
</dbReference>
<dbReference type="EMBL" id="KV751112">
    <property type="protein sequence ID" value="OCL01548.1"/>
    <property type="molecule type" value="Genomic_DNA"/>
</dbReference>
<accession>A0A8E2JLI2</accession>
<evidence type="ECO:0000313" key="8">
    <source>
        <dbReference type="EMBL" id="OCL01548.1"/>
    </source>
</evidence>
<gene>
    <name evidence="8" type="ORF">AOQ84DRAFT_219198</name>
</gene>
<keyword evidence="2" id="KW-0813">Transport</keyword>
<feature type="compositionally biased region" description="Polar residues" evidence="6">
    <location>
        <begin position="364"/>
        <end position="383"/>
    </location>
</feature>
<feature type="compositionally biased region" description="Acidic residues" evidence="6">
    <location>
        <begin position="386"/>
        <end position="410"/>
    </location>
</feature>
<dbReference type="InterPro" id="IPR016024">
    <property type="entry name" value="ARM-type_fold"/>
</dbReference>
<comment type="subcellular location">
    <subcellularLocation>
        <location evidence="1">Cytoplasm</location>
    </subcellularLocation>
</comment>
<evidence type="ECO:0000259" key="7">
    <source>
        <dbReference type="PROSITE" id="PS50166"/>
    </source>
</evidence>
<evidence type="ECO:0000256" key="6">
    <source>
        <dbReference type="SAM" id="MobiDB-lite"/>
    </source>
</evidence>
<evidence type="ECO:0000256" key="1">
    <source>
        <dbReference type="ARBA" id="ARBA00004496"/>
    </source>
</evidence>
<keyword evidence="3" id="KW-0963">Cytoplasm</keyword>
<reference evidence="8 9" key="1">
    <citation type="journal article" date="2016" name="Nat. Commun.">
        <title>Ectomycorrhizal ecology is imprinted in the genome of the dominant symbiotic fungus Cenococcum geophilum.</title>
        <authorList>
            <consortium name="DOE Joint Genome Institute"/>
            <person name="Peter M."/>
            <person name="Kohler A."/>
            <person name="Ohm R.A."/>
            <person name="Kuo A."/>
            <person name="Krutzmann J."/>
            <person name="Morin E."/>
            <person name="Arend M."/>
            <person name="Barry K.W."/>
            <person name="Binder M."/>
            <person name="Choi C."/>
            <person name="Clum A."/>
            <person name="Copeland A."/>
            <person name="Grisel N."/>
            <person name="Haridas S."/>
            <person name="Kipfer T."/>
            <person name="LaButti K."/>
            <person name="Lindquist E."/>
            <person name="Lipzen A."/>
            <person name="Maire R."/>
            <person name="Meier B."/>
            <person name="Mihaltcheva S."/>
            <person name="Molinier V."/>
            <person name="Murat C."/>
            <person name="Poggeler S."/>
            <person name="Quandt C.A."/>
            <person name="Sperisen C."/>
            <person name="Tritt A."/>
            <person name="Tisserant E."/>
            <person name="Crous P.W."/>
            <person name="Henrissat B."/>
            <person name="Nehls U."/>
            <person name="Egli S."/>
            <person name="Spatafora J.W."/>
            <person name="Grigoriev I.V."/>
            <person name="Martin F.M."/>
        </authorList>
    </citation>
    <scope>NUCLEOTIDE SEQUENCE [LARGE SCALE GENOMIC DNA]</scope>
    <source>
        <strain evidence="8 9">CBS 207.34</strain>
    </source>
</reference>
<evidence type="ECO:0000256" key="5">
    <source>
        <dbReference type="ARBA" id="ARBA00022927"/>
    </source>
</evidence>
<dbReference type="Pfam" id="PF03810">
    <property type="entry name" value="IBN_N"/>
    <property type="match status" value="1"/>
</dbReference>
<dbReference type="InterPro" id="IPR011989">
    <property type="entry name" value="ARM-like"/>
</dbReference>
<keyword evidence="4" id="KW-0677">Repeat</keyword>
<dbReference type="FunFam" id="1.25.10.10:FF:000313">
    <property type="entry name" value="Importin beta-2 subunit, putative"/>
    <property type="match status" value="1"/>
</dbReference>
<evidence type="ECO:0000313" key="9">
    <source>
        <dbReference type="Proteomes" id="UP000250140"/>
    </source>
</evidence>
<dbReference type="PROSITE" id="PS50166">
    <property type="entry name" value="IMPORTIN_B_NT"/>
    <property type="match status" value="1"/>
</dbReference>
<name>A0A8E2JLI2_9PEZI</name>
<dbReference type="GO" id="GO:0005737">
    <property type="term" value="C:cytoplasm"/>
    <property type="evidence" value="ECO:0007669"/>
    <property type="project" value="UniProtKB-SubCell"/>
</dbReference>
<feature type="domain" description="Importin N-terminal" evidence="7">
    <location>
        <begin position="33"/>
        <end position="110"/>
    </location>
</feature>
<feature type="region of interest" description="Disordered" evidence="6">
    <location>
        <begin position="364"/>
        <end position="410"/>
    </location>
</feature>
<proteinExistence type="predicted"/>
<dbReference type="AlphaFoldDB" id="A0A8E2JLI2"/>
<dbReference type="GO" id="GO:0031267">
    <property type="term" value="F:small GTPase binding"/>
    <property type="evidence" value="ECO:0007669"/>
    <property type="project" value="InterPro"/>
</dbReference>
<dbReference type="GO" id="GO:0006606">
    <property type="term" value="P:protein import into nucleus"/>
    <property type="evidence" value="ECO:0007669"/>
    <property type="project" value="InterPro"/>
</dbReference>
<dbReference type="Gene3D" id="1.25.10.10">
    <property type="entry name" value="Leucine-rich Repeat Variant"/>
    <property type="match status" value="2"/>
</dbReference>
<dbReference type="PANTHER" id="PTHR10527">
    <property type="entry name" value="IMPORTIN BETA"/>
    <property type="match status" value="1"/>
</dbReference>